<keyword evidence="2" id="KW-0812">Transmembrane</keyword>
<dbReference type="InterPro" id="IPR025519">
    <property type="entry name" value="DUF4407"/>
</dbReference>
<dbReference type="EMBL" id="FAOZ01000024">
    <property type="protein sequence ID" value="CUU58988.1"/>
    <property type="molecule type" value="Genomic_DNA"/>
</dbReference>
<dbReference type="Pfam" id="PF14362">
    <property type="entry name" value="DUF4407"/>
    <property type="match status" value="1"/>
</dbReference>
<feature type="transmembrane region" description="Helical" evidence="2">
    <location>
        <begin position="81"/>
        <end position="100"/>
    </location>
</feature>
<evidence type="ECO:0008006" key="5">
    <source>
        <dbReference type="Google" id="ProtNLM"/>
    </source>
</evidence>
<evidence type="ECO:0000313" key="4">
    <source>
        <dbReference type="Proteomes" id="UP000198802"/>
    </source>
</evidence>
<feature type="compositionally biased region" description="Low complexity" evidence="1">
    <location>
        <begin position="441"/>
        <end position="450"/>
    </location>
</feature>
<feature type="compositionally biased region" description="Polar residues" evidence="1">
    <location>
        <begin position="1"/>
        <end position="11"/>
    </location>
</feature>
<feature type="region of interest" description="Disordered" evidence="1">
    <location>
        <begin position="1"/>
        <end position="20"/>
    </location>
</feature>
<gene>
    <name evidence="3" type="ORF">Ga0074812_12413</name>
</gene>
<dbReference type="AlphaFoldDB" id="A0A0S4QVU7"/>
<evidence type="ECO:0000313" key="3">
    <source>
        <dbReference type="EMBL" id="CUU58988.1"/>
    </source>
</evidence>
<sequence>MQHSPQTSSNPGEEAAPSRGPLRAVGDTLVFLAGAQPKFLPPADRARFVTAGVLMLLTSALATYAGATVVSVGFGTGMFRALPYGLFYALFIFFIDRSVLLTQSSYRYDAEGGVKTTGPGFSVMVRVFIAVCGAIIVGEAILLRIFETSIATTVTEIQQEENGRIMASWDANQEGELAARTADLAAKKRGLDAASSLVEAKTAEVNCQLTGGPSCLVGAGPIYQIKLAELAAATAAVGDATRLRDTAQRGLDEFRATQEKNRTAFARTAASTSGAANDLLMREKAFWRLTTRDRSVLAWRLLLTLLLLGVDLAPLLSKRGLDASPYRRRERLARWRDETSAEVEALQVGHNARERRDLAPAVAARLAARWEDYQMRRDGVEGAVRWTADTADARLAEEEISADRQSQLLELRARHGIVAVPRTPGLPTAQVPPAAPPSAQVPPAAAQPSPTASPRPPADAAEH</sequence>
<feature type="region of interest" description="Disordered" evidence="1">
    <location>
        <begin position="422"/>
        <end position="463"/>
    </location>
</feature>
<keyword evidence="2" id="KW-0472">Membrane</keyword>
<evidence type="ECO:0000256" key="1">
    <source>
        <dbReference type="SAM" id="MobiDB-lite"/>
    </source>
</evidence>
<keyword evidence="2" id="KW-1133">Transmembrane helix</keyword>
<keyword evidence="4" id="KW-1185">Reference proteome</keyword>
<dbReference type="Proteomes" id="UP000198802">
    <property type="component" value="Unassembled WGS sequence"/>
</dbReference>
<reference evidence="4" key="1">
    <citation type="submission" date="2015-11" db="EMBL/GenBank/DDBJ databases">
        <authorList>
            <person name="Varghese N."/>
        </authorList>
    </citation>
    <scope>NUCLEOTIDE SEQUENCE [LARGE SCALE GENOMIC DNA]</scope>
    <source>
        <strain evidence="4">DSM 45899</strain>
    </source>
</reference>
<dbReference type="RefSeq" id="WP_091282888.1">
    <property type="nucleotide sequence ID" value="NZ_FAOZ01000024.1"/>
</dbReference>
<feature type="transmembrane region" description="Helical" evidence="2">
    <location>
        <begin position="297"/>
        <end position="316"/>
    </location>
</feature>
<accession>A0A0S4QVU7</accession>
<organism evidence="3 4">
    <name type="scientific">Parafrankia irregularis</name>
    <dbReference type="NCBI Taxonomy" id="795642"/>
    <lineage>
        <taxon>Bacteria</taxon>
        <taxon>Bacillati</taxon>
        <taxon>Actinomycetota</taxon>
        <taxon>Actinomycetes</taxon>
        <taxon>Frankiales</taxon>
        <taxon>Frankiaceae</taxon>
        <taxon>Parafrankia</taxon>
    </lineage>
</organism>
<proteinExistence type="predicted"/>
<feature type="transmembrane region" description="Helical" evidence="2">
    <location>
        <begin position="120"/>
        <end position="143"/>
    </location>
</feature>
<evidence type="ECO:0000256" key="2">
    <source>
        <dbReference type="SAM" id="Phobius"/>
    </source>
</evidence>
<name>A0A0S4QVU7_9ACTN</name>
<protein>
    <recommendedName>
        <fullName evidence="5">DUF4407 domain-containing protein</fullName>
    </recommendedName>
</protein>
<feature type="transmembrane region" description="Helical" evidence="2">
    <location>
        <begin position="48"/>
        <end position="74"/>
    </location>
</feature>